<name>A0A2Z5V6X8_9COXI</name>
<reference evidence="4 5" key="1">
    <citation type="submission" date="2017-03" db="EMBL/GenBank/DDBJ databases">
        <title>The genome sequence of Candidatus Rickettsiella viridis.</title>
        <authorList>
            <person name="Nikoh N."/>
            <person name="Tsuchida T."/>
            <person name="Yamaguchi K."/>
            <person name="Maeda T."/>
            <person name="Shigenobu S."/>
            <person name="Fukatsu T."/>
        </authorList>
    </citation>
    <scope>NUCLEOTIDE SEQUENCE [LARGE SCALE GENOMIC DNA]</scope>
    <source>
        <strain evidence="4 5">Ap-RA04</strain>
    </source>
</reference>
<organism evidence="4 5">
    <name type="scientific">Candidatus Rickettsiella viridis</name>
    <dbReference type="NCBI Taxonomy" id="676208"/>
    <lineage>
        <taxon>Bacteria</taxon>
        <taxon>Pseudomonadati</taxon>
        <taxon>Pseudomonadota</taxon>
        <taxon>Gammaproteobacteria</taxon>
        <taxon>Legionellales</taxon>
        <taxon>Coxiellaceae</taxon>
        <taxon>Rickettsiella</taxon>
    </lineage>
</organism>
<dbReference type="PANTHER" id="PTHR22595:SF79">
    <property type="entry name" value="CHITINASE 12"/>
    <property type="match status" value="1"/>
</dbReference>
<evidence type="ECO:0000259" key="3">
    <source>
        <dbReference type="Pfam" id="PF00182"/>
    </source>
</evidence>
<dbReference type="GO" id="GO:0006952">
    <property type="term" value="P:defense response"/>
    <property type="evidence" value="ECO:0007669"/>
    <property type="project" value="UniProtKB-KW"/>
</dbReference>
<sequence>MNISKDNLKTALNPLIKAPEHSEEVLQSFYTLFPKYDITNEKRIAAFLAQASHETGGFKFFTEQGDKSYFDKYEPHTPLGKQLGNTEAGDGYKYRGRGIFQLTGRANYKHYSELVGIDILNDPDKASKPAVACQIACEFWKQNNLNALADKDDMRAITKHIEGGDHDADKRSKSYQTVLQTLKQNMV</sequence>
<dbReference type="SUPFAM" id="SSF53955">
    <property type="entry name" value="Lysozyme-like"/>
    <property type="match status" value="1"/>
</dbReference>
<dbReference type="InterPro" id="IPR000726">
    <property type="entry name" value="Glyco_hydro_19_cat"/>
</dbReference>
<dbReference type="PANTHER" id="PTHR22595">
    <property type="entry name" value="CHITINASE-RELATED"/>
    <property type="match status" value="1"/>
</dbReference>
<evidence type="ECO:0000256" key="2">
    <source>
        <dbReference type="ARBA" id="ARBA00023157"/>
    </source>
</evidence>
<protein>
    <submittedName>
        <fullName evidence="4">Chitinase class I family protein</fullName>
    </submittedName>
</protein>
<gene>
    <name evidence="4" type="ORF">RVIR1_03370</name>
</gene>
<dbReference type="AlphaFoldDB" id="A0A2Z5V6X8"/>
<dbReference type="KEGG" id="rvi:RVIR1_03370"/>
<dbReference type="Gene3D" id="1.10.530.10">
    <property type="match status" value="1"/>
</dbReference>
<dbReference type="GO" id="GO:0006032">
    <property type="term" value="P:chitin catabolic process"/>
    <property type="evidence" value="ECO:0007669"/>
    <property type="project" value="InterPro"/>
</dbReference>
<dbReference type="InterPro" id="IPR023346">
    <property type="entry name" value="Lysozyme-like_dom_sf"/>
</dbReference>
<evidence type="ECO:0000313" key="4">
    <source>
        <dbReference type="EMBL" id="BBB14857.1"/>
    </source>
</evidence>
<evidence type="ECO:0000256" key="1">
    <source>
        <dbReference type="ARBA" id="ARBA00022821"/>
    </source>
</evidence>
<dbReference type="EMBL" id="AP018005">
    <property type="protein sequence ID" value="BBB14857.1"/>
    <property type="molecule type" value="Genomic_DNA"/>
</dbReference>
<dbReference type="Pfam" id="PF00182">
    <property type="entry name" value="Glyco_hydro_19"/>
    <property type="match status" value="1"/>
</dbReference>
<dbReference type="GO" id="GO:0004568">
    <property type="term" value="F:chitinase activity"/>
    <property type="evidence" value="ECO:0007669"/>
    <property type="project" value="InterPro"/>
</dbReference>
<dbReference type="GO" id="GO:0016998">
    <property type="term" value="P:cell wall macromolecule catabolic process"/>
    <property type="evidence" value="ECO:0007669"/>
    <property type="project" value="InterPro"/>
</dbReference>
<accession>A0A2Z5V6X8</accession>
<keyword evidence="1" id="KW-0611">Plant defense</keyword>
<feature type="domain" description="Glycoside hydrolase family 19 catalytic" evidence="3">
    <location>
        <begin position="38"/>
        <end position="144"/>
    </location>
</feature>
<keyword evidence="2" id="KW-1015">Disulfide bond</keyword>
<evidence type="ECO:0000313" key="5">
    <source>
        <dbReference type="Proteomes" id="UP000282483"/>
    </source>
</evidence>
<proteinExistence type="predicted"/>
<keyword evidence="5" id="KW-1185">Reference proteome</keyword>
<dbReference type="Proteomes" id="UP000282483">
    <property type="component" value="Chromosome"/>
</dbReference>